<dbReference type="Proteomes" id="UP000278962">
    <property type="component" value="Unassembled WGS sequence"/>
</dbReference>
<proteinExistence type="predicted"/>
<dbReference type="InterPro" id="IPR013783">
    <property type="entry name" value="Ig-like_fold"/>
</dbReference>
<accession>A0A660L8S9</accession>
<evidence type="ECO:0000313" key="3">
    <source>
        <dbReference type="Proteomes" id="UP000278962"/>
    </source>
</evidence>
<protein>
    <recommendedName>
        <fullName evidence="4">Ig-like domain-containing protein</fullName>
    </recommendedName>
</protein>
<evidence type="ECO:0000256" key="1">
    <source>
        <dbReference type="SAM" id="SignalP"/>
    </source>
</evidence>
<reference evidence="2 3" key="1">
    <citation type="submission" date="2018-10" db="EMBL/GenBank/DDBJ databases">
        <title>Genomic Encyclopedia of Archaeal and Bacterial Type Strains, Phase II (KMG-II): from individual species to whole genera.</title>
        <authorList>
            <person name="Goeker M."/>
        </authorList>
    </citation>
    <scope>NUCLEOTIDE SEQUENCE [LARGE SCALE GENOMIC DNA]</scope>
    <source>
        <strain evidence="2 3">DSM 14954</strain>
    </source>
</reference>
<dbReference type="RefSeq" id="WP_121246757.1">
    <property type="nucleotide sequence ID" value="NZ_RBIL01000001.1"/>
</dbReference>
<feature type="signal peptide" evidence="1">
    <location>
        <begin position="1"/>
        <end position="23"/>
    </location>
</feature>
<dbReference type="AlphaFoldDB" id="A0A660L8S9"/>
<keyword evidence="1" id="KW-0732">Signal</keyword>
<dbReference type="EMBL" id="RBIL01000001">
    <property type="protein sequence ID" value="RKQ90313.1"/>
    <property type="molecule type" value="Genomic_DNA"/>
</dbReference>
<dbReference type="GO" id="GO:0005975">
    <property type="term" value="P:carbohydrate metabolic process"/>
    <property type="evidence" value="ECO:0007669"/>
    <property type="project" value="UniProtKB-ARBA"/>
</dbReference>
<comment type="caution">
    <text evidence="2">The sequence shown here is derived from an EMBL/GenBank/DDBJ whole genome shotgun (WGS) entry which is preliminary data.</text>
</comment>
<dbReference type="PANTHER" id="PTHR34677">
    <property type="match status" value="1"/>
</dbReference>
<sequence length="970" mass="100617">MKRLILPITLLALLVLLAGTALAADTTVSGDGPTFTFASTEPGATFECAVDGGAWAACASPHTVRVADGPHTFSVRAIDAAGNADTTPATKAFDVDTSGIETLISAGPEGLTNDPTPTYSFGSESKGATFECRVRSEWAPCVSPFTLPKLSSGSYVFEVRGVVGARKDGSPARRAFTVDADAPETTLTGGPAEGETTNLRSPVFTYASEPGAAFECRVDPVTKAGVELVAWGTCGPIPALKGGPHTFEVRAVDAAGNADPTPAKRTFAVRACEQVVRLGLVEARGACLEGDGETYTSTQPVTVNGLPLVGPKIEVSATKVAVKGVKLEIAGIELYKGDLSLTIPKGDTEVEVASFPVAGKKLFGMQVGGKASLRFGRGSAVLALNVALPDIFKTGTAANATAVTGDVAIRMDAANGVQLDGLKVDVGNAYIGPLVVEKLCLSYLKAGATFVAGCQAPTVGGKAGQPFIQCAVDTQVDRWDGSLAIVLPTASKTRIGMWGGLSGGQFGHAGAFVDRLGTAVPLAPGVFLDRVALGVCVNPPPLKVKGEVGIGFGPDYNGAKAIGLNGWFQYTGGTPWLIEAGGSLSVFGTQMADASFSYESSGMVRFGFHAGFNFGKAATFDGRVDGWVQTGTPNFNVEGGVAVCNKTLGCLNANAVVSNIGVAGCAGIDTWLGKINVGAGYTFRTKEVDVMLAGCDIGPYRAKAAQVGGTRFHVGRKAAAVVVRVRGRGGVPKVALVGPDGRRVSTDVPDGQGFKNRDYMIMSDEDHGAVSVLVASPAAGDWHVETLPGSVEVAGLDVADPRPETEIEAKVVGRRELRYEYTPQPGETVTFVERGLHTAQALGTARAGKHTLRFTPGAGGAGVRNVVAQITQDGKPRENVKVASFVASADRLPARPKVTIKRKGQFVRIAWKSRADRVDISYRTAAGASKLVAGRKPRGAIRVRATRMTVTVRGLRADGRSGKPTTRKVK</sequence>
<name>A0A660L8S9_9ACTN</name>
<organism evidence="2 3">
    <name type="scientific">Solirubrobacter pauli</name>
    <dbReference type="NCBI Taxonomy" id="166793"/>
    <lineage>
        <taxon>Bacteria</taxon>
        <taxon>Bacillati</taxon>
        <taxon>Actinomycetota</taxon>
        <taxon>Thermoleophilia</taxon>
        <taxon>Solirubrobacterales</taxon>
        <taxon>Solirubrobacteraceae</taxon>
        <taxon>Solirubrobacter</taxon>
    </lineage>
</organism>
<evidence type="ECO:0000313" key="2">
    <source>
        <dbReference type="EMBL" id="RKQ90313.1"/>
    </source>
</evidence>
<gene>
    <name evidence="2" type="ORF">C8N24_0113</name>
</gene>
<evidence type="ECO:0008006" key="4">
    <source>
        <dbReference type="Google" id="ProtNLM"/>
    </source>
</evidence>
<feature type="chain" id="PRO_5024869537" description="Ig-like domain-containing protein" evidence="1">
    <location>
        <begin position="24"/>
        <end position="970"/>
    </location>
</feature>
<dbReference type="OrthoDB" id="5240395at2"/>
<dbReference type="PANTHER" id="PTHR34677:SF3">
    <property type="entry name" value="BACTERIAL IG-LIKE DOMAIN-CONTAINING PROTEIN"/>
    <property type="match status" value="1"/>
</dbReference>
<keyword evidence="3" id="KW-1185">Reference proteome</keyword>
<dbReference type="Gene3D" id="2.60.40.10">
    <property type="entry name" value="Immunoglobulins"/>
    <property type="match status" value="1"/>
</dbReference>